<dbReference type="EMBL" id="FNPZ01000006">
    <property type="protein sequence ID" value="SDZ50385.1"/>
    <property type="molecule type" value="Genomic_DNA"/>
</dbReference>
<dbReference type="PANTHER" id="PTHR30032:SF4">
    <property type="entry name" value="AMIDASE ENHANCER"/>
    <property type="match status" value="1"/>
</dbReference>
<accession>A0A1H3TL64</accession>
<sequence length="360" mass="36858">MSFPTSSRRLFTRNASLPRAVSLGVFVVLTAVLAGGALSPAQAVSSSQAVPGVQARYAFPTPTRIQGVDRYDQAIKISSGYGRSDVVYLASGEKFADALSTAAVAGRHGAPLLLTPPDAVPENVVAELLRLKPTTIVLVGGPASVSDAAMEQLSQRISGATTVRIGGADRYEVSRNLLAEPTFGAIRATTVFAVTGATFPDALTASPAAVHTGLSPVLLLDGSQSAVKDADRAVLNGLGASNVHLVGGVNSLSVALQNSLGGRFTVTRSDGADRYEAGANVNRTFYSSASKVYLASGTTFPDALSGGPLAAKSDAPLYVVQPNCIPGSVLVDMTRLNPREIIILGGPNTLGPGVDALTPC</sequence>
<evidence type="ECO:0000313" key="1">
    <source>
        <dbReference type="EMBL" id="SDZ50385.1"/>
    </source>
</evidence>
<dbReference type="PANTHER" id="PTHR30032">
    <property type="entry name" value="N-ACETYLMURAMOYL-L-ALANINE AMIDASE-RELATED"/>
    <property type="match status" value="1"/>
</dbReference>
<proteinExistence type="predicted"/>
<reference evidence="1 2" key="1">
    <citation type="submission" date="2016-10" db="EMBL/GenBank/DDBJ databases">
        <authorList>
            <person name="de Groot N.N."/>
        </authorList>
    </citation>
    <scope>NUCLEOTIDE SEQUENCE [LARGE SCALE GENOMIC DNA]</scope>
    <source>
        <strain evidence="1 2">CGMCC 4.3491</strain>
    </source>
</reference>
<dbReference type="Gene3D" id="3.40.50.12090">
    <property type="match status" value="1"/>
</dbReference>
<dbReference type="RefSeq" id="WP_092557621.1">
    <property type="nucleotide sequence ID" value="NZ_FNPZ01000006.1"/>
</dbReference>
<evidence type="ECO:0000313" key="2">
    <source>
        <dbReference type="Proteomes" id="UP000198891"/>
    </source>
</evidence>
<dbReference type="Proteomes" id="UP000198891">
    <property type="component" value="Unassembled WGS sequence"/>
</dbReference>
<dbReference type="Pfam" id="PF04122">
    <property type="entry name" value="CW_binding_2"/>
    <property type="match status" value="3"/>
</dbReference>
<dbReference type="InterPro" id="IPR007253">
    <property type="entry name" value="Cell_wall-bd_2"/>
</dbReference>
<dbReference type="STRING" id="381665.SAMN05216554_4253"/>
<dbReference type="InterPro" id="IPR051922">
    <property type="entry name" value="Bact_Sporulation_Assoc"/>
</dbReference>
<gene>
    <name evidence="1" type="ORF">SAMN05216554_4253</name>
</gene>
<dbReference type="OrthoDB" id="5109765at2"/>
<keyword evidence="2" id="KW-1185">Reference proteome</keyword>
<name>A0A1H3TL64_9MICO</name>
<protein>
    <submittedName>
        <fullName evidence="1">Putative cell wall binding repeat 2</fullName>
    </submittedName>
</protein>
<dbReference type="AlphaFoldDB" id="A0A1H3TL64"/>
<organism evidence="1 2">
    <name type="scientific">Herbiconiux ginsengi</name>
    <dbReference type="NCBI Taxonomy" id="381665"/>
    <lineage>
        <taxon>Bacteria</taxon>
        <taxon>Bacillati</taxon>
        <taxon>Actinomycetota</taxon>
        <taxon>Actinomycetes</taxon>
        <taxon>Micrococcales</taxon>
        <taxon>Microbacteriaceae</taxon>
        <taxon>Herbiconiux</taxon>
    </lineage>
</organism>
<dbReference type="GO" id="GO:0030288">
    <property type="term" value="C:outer membrane-bounded periplasmic space"/>
    <property type="evidence" value="ECO:0007669"/>
    <property type="project" value="TreeGrafter"/>
</dbReference>